<dbReference type="PIRSF" id="PIRSF004682">
    <property type="entry name" value="GmhB"/>
    <property type="match status" value="1"/>
</dbReference>
<dbReference type="NCBIfam" id="TIGR01656">
    <property type="entry name" value="Histidinol-ppas"/>
    <property type="match status" value="1"/>
</dbReference>
<dbReference type="InterPro" id="IPR006549">
    <property type="entry name" value="HAD-SF_hydro_IIIA"/>
</dbReference>
<proteinExistence type="inferred from homology"/>
<dbReference type="RefSeq" id="WP_413782270.1">
    <property type="nucleotide sequence ID" value="NZ_JAUOZS010000001.1"/>
</dbReference>
<evidence type="ECO:0000256" key="6">
    <source>
        <dbReference type="ARBA" id="ARBA00031828"/>
    </source>
</evidence>
<accession>A0ABU3P459</accession>
<evidence type="ECO:0000256" key="7">
    <source>
        <dbReference type="PIRNR" id="PIRNR004682"/>
    </source>
</evidence>
<keyword evidence="2 7" id="KW-0963">Cytoplasm</keyword>
<evidence type="ECO:0000256" key="3">
    <source>
        <dbReference type="ARBA" id="ARBA00022723"/>
    </source>
</evidence>
<dbReference type="EC" id="3.1.3.-" evidence="7"/>
<dbReference type="InterPro" id="IPR004446">
    <property type="entry name" value="Heptose_bisP_phosphatase"/>
</dbReference>
<dbReference type="PANTHER" id="PTHR42891:SF1">
    <property type="entry name" value="D-GLYCERO-BETA-D-MANNO-HEPTOSE-1,7-BISPHOSPHATE 7-PHOSPHATASE"/>
    <property type="match status" value="1"/>
</dbReference>
<dbReference type="EMBL" id="JAUOZS010000001">
    <property type="protein sequence ID" value="MDT8903826.1"/>
    <property type="molecule type" value="Genomic_DNA"/>
</dbReference>
<dbReference type="Pfam" id="PF13344">
    <property type="entry name" value="Hydrolase_6"/>
    <property type="match status" value="1"/>
</dbReference>
<evidence type="ECO:0000313" key="9">
    <source>
        <dbReference type="Proteomes" id="UP001254848"/>
    </source>
</evidence>
<keyword evidence="3" id="KW-0479">Metal-binding</keyword>
<evidence type="ECO:0000256" key="1">
    <source>
        <dbReference type="ARBA" id="ARBA00004496"/>
    </source>
</evidence>
<dbReference type="CDD" id="cd07503">
    <property type="entry name" value="HAD_HisB-N"/>
    <property type="match status" value="1"/>
</dbReference>
<dbReference type="Pfam" id="PF13242">
    <property type="entry name" value="Hydrolase_like"/>
    <property type="match status" value="1"/>
</dbReference>
<gene>
    <name evidence="8" type="ORF">Q4T40_21560</name>
</gene>
<dbReference type="InterPro" id="IPR006357">
    <property type="entry name" value="HAD-SF_hydro_IIA"/>
</dbReference>
<keyword evidence="5 7" id="KW-0119">Carbohydrate metabolism</keyword>
<dbReference type="SUPFAM" id="SSF56784">
    <property type="entry name" value="HAD-like"/>
    <property type="match status" value="1"/>
</dbReference>
<dbReference type="GO" id="GO:0016787">
    <property type="term" value="F:hydrolase activity"/>
    <property type="evidence" value="ECO:0007669"/>
    <property type="project" value="UniProtKB-KW"/>
</dbReference>
<dbReference type="NCBIfam" id="TIGR01662">
    <property type="entry name" value="HAD-SF-IIIA"/>
    <property type="match status" value="1"/>
</dbReference>
<keyword evidence="9" id="KW-1185">Reference proteome</keyword>
<keyword evidence="4 7" id="KW-0378">Hydrolase</keyword>
<comment type="caution">
    <text evidence="8">The sequence shown here is derived from an EMBL/GenBank/DDBJ whole genome shotgun (WGS) entry which is preliminary data.</text>
</comment>
<reference evidence="8 9" key="1">
    <citation type="submission" date="2023-07" db="EMBL/GenBank/DDBJ databases">
        <title>The novel representative of Negativicutes class, Anaeroselena agilis gen. nov. sp. nov.</title>
        <authorList>
            <person name="Prokofeva M.I."/>
            <person name="Elcheninov A.G."/>
            <person name="Klyukina A."/>
            <person name="Kublanov I.V."/>
            <person name="Frolov E.N."/>
            <person name="Podosokorskaya O.A."/>
        </authorList>
    </citation>
    <scope>NUCLEOTIDE SEQUENCE [LARGE SCALE GENOMIC DNA]</scope>
    <source>
        <strain evidence="8 9">4137-cl</strain>
    </source>
</reference>
<dbReference type="Proteomes" id="UP001254848">
    <property type="component" value="Unassembled WGS sequence"/>
</dbReference>
<dbReference type="InterPro" id="IPR036412">
    <property type="entry name" value="HAD-like_sf"/>
</dbReference>
<evidence type="ECO:0000313" key="8">
    <source>
        <dbReference type="EMBL" id="MDT8903826.1"/>
    </source>
</evidence>
<evidence type="ECO:0000256" key="5">
    <source>
        <dbReference type="ARBA" id="ARBA00023277"/>
    </source>
</evidence>
<organism evidence="8 9">
    <name type="scientific">Anaeroselena agilis</name>
    <dbReference type="NCBI Taxonomy" id="3063788"/>
    <lineage>
        <taxon>Bacteria</taxon>
        <taxon>Bacillati</taxon>
        <taxon>Bacillota</taxon>
        <taxon>Negativicutes</taxon>
        <taxon>Acetonemataceae</taxon>
        <taxon>Anaeroselena</taxon>
    </lineage>
</organism>
<dbReference type="InterPro" id="IPR023214">
    <property type="entry name" value="HAD_sf"/>
</dbReference>
<evidence type="ECO:0000256" key="4">
    <source>
        <dbReference type="ARBA" id="ARBA00022801"/>
    </source>
</evidence>
<comment type="subcellular location">
    <subcellularLocation>
        <location evidence="1 7">Cytoplasm</location>
    </subcellularLocation>
</comment>
<protein>
    <recommendedName>
        <fullName evidence="6 7">D,D-heptose 1,7-bisphosphate phosphatase</fullName>
        <ecNumber evidence="7">3.1.3.-</ecNumber>
    </recommendedName>
</protein>
<evidence type="ECO:0000256" key="2">
    <source>
        <dbReference type="ARBA" id="ARBA00022490"/>
    </source>
</evidence>
<dbReference type="NCBIfam" id="TIGR00213">
    <property type="entry name" value="GmhB_yaeD"/>
    <property type="match status" value="1"/>
</dbReference>
<name>A0ABU3P459_9FIRM</name>
<comment type="similarity">
    <text evidence="7">Belongs to the gmhB family.</text>
</comment>
<dbReference type="InterPro" id="IPR006543">
    <property type="entry name" value="Histidinol-phos"/>
</dbReference>
<dbReference type="PANTHER" id="PTHR42891">
    <property type="entry name" value="D-GLYCERO-BETA-D-MANNO-HEPTOSE-1,7-BISPHOSPHATE 7-PHOSPHATASE"/>
    <property type="match status" value="1"/>
</dbReference>
<dbReference type="Gene3D" id="3.40.50.1000">
    <property type="entry name" value="HAD superfamily/HAD-like"/>
    <property type="match status" value="1"/>
</dbReference>
<sequence length="174" mass="19475">MKGGKAGRPAAFFDRDGVLNVDKGYLYRSEEFEWIPGAVETIKRLNDQGFLVFVVTNQSGVARGYYREEDVVRLHAWMNGELANHGARIDKFYYCPHYTEGPAREYVKACQCRKPLPGLILAAFAEWDIDREKSFLIGDKDSDLAAAEAAGIRGYKFAAGNLAAFLKTANVIRE</sequence>